<dbReference type="Pfam" id="PF23622">
    <property type="entry name" value="LRR_At1g61320_AtMIF1"/>
    <property type="match status" value="1"/>
</dbReference>
<gene>
    <name evidence="2" type="ORF">EJB05_17564</name>
</gene>
<name>A0A5J9VHP0_9POAL</name>
<dbReference type="InterPro" id="IPR036047">
    <property type="entry name" value="F-box-like_dom_sf"/>
</dbReference>
<dbReference type="SUPFAM" id="SSF81383">
    <property type="entry name" value="F-box domain"/>
    <property type="match status" value="1"/>
</dbReference>
<dbReference type="PROSITE" id="PS50181">
    <property type="entry name" value="FBOX"/>
    <property type="match status" value="1"/>
</dbReference>
<accession>A0A5J9VHP0</accession>
<dbReference type="PANTHER" id="PTHR34145:SF48">
    <property type="entry name" value="OS01G0553400 PROTEIN"/>
    <property type="match status" value="1"/>
</dbReference>
<dbReference type="EMBL" id="RWGY01000009">
    <property type="protein sequence ID" value="TVU35663.1"/>
    <property type="molecule type" value="Genomic_DNA"/>
</dbReference>
<sequence length="506" mass="57026">MVKTNEGLKEGSRKTIKSNNGIGCVEGQNFKRTAESISSQLHHLPPDVLRSILVRLPFRDSCRMGALSHKWQGLWRQCCSKVIFTKATMFHSANTNLRRTRANFARRVNNILKQLCSTATLNKFVVKFGMRRKHSCLVDRWIQFCAAAKARHITLDFTPGMAGLAKGSPDDKYIFPMHVFSGADRSSAHLKSLYLGYVCLHTASAGFTGFANLKKLTLHNVSVTGDLQCLMLPECAVLEWLSITCCTLPVLTVCQPLNRLRYLRCNRCSLEKIELQAPNLATFDLTNRPISFALGGSPRMVEATIYLLYNGMPNGDNLDYIYTKLPAALPHVQKLSITSRLSIYDEVLDVPESTSLQSFAKTSARFINLRHLNLYLPLYGDKSSIGGVLRLSYFLELAPVLEELELHVDCCDASIQWALRGDMPPHQHDNLKRVLMSGACCWEGTIELAYYILRSASKLQCMIMDPMIRIEPCAVDEWILADINKGRKMAKKLLEREEFKDILTIL</sequence>
<evidence type="ECO:0000313" key="2">
    <source>
        <dbReference type="EMBL" id="TVU35663.1"/>
    </source>
</evidence>
<dbReference type="SUPFAM" id="SSF52058">
    <property type="entry name" value="L domain-like"/>
    <property type="match status" value="1"/>
</dbReference>
<dbReference type="AlphaFoldDB" id="A0A5J9VHP0"/>
<dbReference type="Pfam" id="PF00646">
    <property type="entry name" value="F-box"/>
    <property type="match status" value="1"/>
</dbReference>
<protein>
    <recommendedName>
        <fullName evidence="1">F-box domain-containing protein</fullName>
    </recommendedName>
</protein>
<comment type="caution">
    <text evidence="2">The sequence shown here is derived from an EMBL/GenBank/DDBJ whole genome shotgun (WGS) entry which is preliminary data.</text>
</comment>
<dbReference type="Gramene" id="TVU35663">
    <property type="protein sequence ID" value="TVU35663"/>
    <property type="gene ID" value="EJB05_17564"/>
</dbReference>
<dbReference type="OrthoDB" id="613853at2759"/>
<proteinExistence type="predicted"/>
<organism evidence="2 3">
    <name type="scientific">Eragrostis curvula</name>
    <name type="common">weeping love grass</name>
    <dbReference type="NCBI Taxonomy" id="38414"/>
    <lineage>
        <taxon>Eukaryota</taxon>
        <taxon>Viridiplantae</taxon>
        <taxon>Streptophyta</taxon>
        <taxon>Embryophyta</taxon>
        <taxon>Tracheophyta</taxon>
        <taxon>Spermatophyta</taxon>
        <taxon>Magnoliopsida</taxon>
        <taxon>Liliopsida</taxon>
        <taxon>Poales</taxon>
        <taxon>Poaceae</taxon>
        <taxon>PACMAD clade</taxon>
        <taxon>Chloridoideae</taxon>
        <taxon>Eragrostideae</taxon>
        <taxon>Eragrostidinae</taxon>
        <taxon>Eragrostis</taxon>
    </lineage>
</organism>
<dbReference type="InterPro" id="IPR053772">
    <property type="entry name" value="At1g61320/At1g61330-like"/>
</dbReference>
<feature type="domain" description="F-box" evidence="1">
    <location>
        <begin position="38"/>
        <end position="87"/>
    </location>
</feature>
<dbReference type="SMART" id="SM00256">
    <property type="entry name" value="FBOX"/>
    <property type="match status" value="1"/>
</dbReference>
<dbReference type="Proteomes" id="UP000324897">
    <property type="component" value="Unassembled WGS sequence"/>
</dbReference>
<dbReference type="InterPro" id="IPR055357">
    <property type="entry name" value="LRR_At1g61320_AtMIF1"/>
</dbReference>
<reference evidence="2 3" key="1">
    <citation type="journal article" date="2019" name="Sci. Rep.">
        <title>A high-quality genome of Eragrostis curvula grass provides insights into Poaceae evolution and supports new strategies to enhance forage quality.</title>
        <authorList>
            <person name="Carballo J."/>
            <person name="Santos B.A.C.M."/>
            <person name="Zappacosta D."/>
            <person name="Garbus I."/>
            <person name="Selva J.P."/>
            <person name="Gallo C.A."/>
            <person name="Diaz A."/>
            <person name="Albertini E."/>
            <person name="Caccamo M."/>
            <person name="Echenique V."/>
        </authorList>
    </citation>
    <scope>NUCLEOTIDE SEQUENCE [LARGE SCALE GENOMIC DNA]</scope>
    <source>
        <strain evidence="3">cv. Victoria</strain>
        <tissue evidence="2">Leaf</tissue>
    </source>
</reference>
<dbReference type="InterPro" id="IPR001810">
    <property type="entry name" value="F-box_dom"/>
</dbReference>
<evidence type="ECO:0000313" key="3">
    <source>
        <dbReference type="Proteomes" id="UP000324897"/>
    </source>
</evidence>
<dbReference type="InterPro" id="IPR032675">
    <property type="entry name" value="LRR_dom_sf"/>
</dbReference>
<dbReference type="Gene3D" id="3.80.10.10">
    <property type="entry name" value="Ribonuclease Inhibitor"/>
    <property type="match status" value="1"/>
</dbReference>
<dbReference type="PANTHER" id="PTHR34145">
    <property type="entry name" value="OS02G0105600 PROTEIN"/>
    <property type="match status" value="1"/>
</dbReference>
<keyword evidence="3" id="KW-1185">Reference proteome</keyword>
<evidence type="ECO:0000259" key="1">
    <source>
        <dbReference type="PROSITE" id="PS50181"/>
    </source>
</evidence>